<reference evidence="1" key="1">
    <citation type="submission" date="2022-12" db="EMBL/GenBank/DDBJ databases">
        <title>Chromosome-level genome assembly of the bean flower thrips Megalurothrips usitatus.</title>
        <authorList>
            <person name="Ma L."/>
            <person name="Liu Q."/>
            <person name="Li H."/>
            <person name="Cai W."/>
        </authorList>
    </citation>
    <scope>NUCLEOTIDE SEQUENCE</scope>
    <source>
        <strain evidence="1">Cailab_2022a</strain>
    </source>
</reference>
<accession>A0AAV7XPD4</accession>
<sequence length="298" mass="34078">MKLTRVHRIVTFIQKAWLAPFINYNTDMRKKADSKFQIKAWKAYSNSTFGKTMENLRRRRNVRCTRERDIFRKLVQSPLFHSFEIFDHDLVAVERTKATITFNRPAYTGQVILDISKEIIIRSHDIYDDMKDLHAYFDTSDYPEDHFLYSIENKKTCKGLYTAVLQINGGWIRLTPKPVAVAAPQRLDPDRTASLEFHVTPQISTAGLYFAEDMRRFSRLLTSPTLRTAVVNSVARSVGGDSTSDNGLQLHNIFRPEQAARIKFNRTTPSPPAISARAASTTTNYIISLSQQLPGAMN</sequence>
<name>A0AAV7XPD4_9NEOP</name>
<dbReference type="AlphaFoldDB" id="A0AAV7XPD4"/>
<protein>
    <submittedName>
        <fullName evidence="1">Uncharacterized protein</fullName>
    </submittedName>
</protein>
<gene>
    <name evidence="1" type="ORF">ONE63_008141</name>
</gene>
<evidence type="ECO:0000313" key="2">
    <source>
        <dbReference type="Proteomes" id="UP001075354"/>
    </source>
</evidence>
<dbReference type="InterPro" id="IPR043502">
    <property type="entry name" value="DNA/RNA_pol_sf"/>
</dbReference>
<dbReference type="Proteomes" id="UP001075354">
    <property type="component" value="Chromosome 6"/>
</dbReference>
<dbReference type="SUPFAM" id="SSF56672">
    <property type="entry name" value="DNA/RNA polymerases"/>
    <property type="match status" value="1"/>
</dbReference>
<keyword evidence="2" id="KW-1185">Reference proteome</keyword>
<organism evidence="1 2">
    <name type="scientific">Megalurothrips usitatus</name>
    <name type="common">bean blossom thrips</name>
    <dbReference type="NCBI Taxonomy" id="439358"/>
    <lineage>
        <taxon>Eukaryota</taxon>
        <taxon>Metazoa</taxon>
        <taxon>Ecdysozoa</taxon>
        <taxon>Arthropoda</taxon>
        <taxon>Hexapoda</taxon>
        <taxon>Insecta</taxon>
        <taxon>Pterygota</taxon>
        <taxon>Neoptera</taxon>
        <taxon>Paraneoptera</taxon>
        <taxon>Thysanoptera</taxon>
        <taxon>Terebrantia</taxon>
        <taxon>Thripoidea</taxon>
        <taxon>Thripidae</taxon>
        <taxon>Megalurothrips</taxon>
    </lineage>
</organism>
<comment type="caution">
    <text evidence="1">The sequence shown here is derived from an EMBL/GenBank/DDBJ whole genome shotgun (WGS) entry which is preliminary data.</text>
</comment>
<dbReference type="GO" id="GO:0071897">
    <property type="term" value="P:DNA biosynthetic process"/>
    <property type="evidence" value="ECO:0007669"/>
    <property type="project" value="UniProtKB-ARBA"/>
</dbReference>
<dbReference type="Pfam" id="PF24664">
    <property type="entry name" value="Monjiviricetes_fusion"/>
    <property type="match status" value="1"/>
</dbReference>
<evidence type="ECO:0000313" key="1">
    <source>
        <dbReference type="EMBL" id="KAJ1526554.1"/>
    </source>
</evidence>
<proteinExistence type="predicted"/>
<dbReference type="EMBL" id="JAPTSV010000006">
    <property type="protein sequence ID" value="KAJ1526554.1"/>
    <property type="molecule type" value="Genomic_DNA"/>
</dbReference>